<protein>
    <submittedName>
        <fullName evidence="1">Uncharacterized protein</fullName>
    </submittedName>
</protein>
<evidence type="ECO:0000313" key="2">
    <source>
        <dbReference type="Proteomes" id="UP001190700"/>
    </source>
</evidence>
<dbReference type="AlphaFoldDB" id="A0AAE0GZG6"/>
<dbReference type="EMBL" id="LGRX02001043">
    <property type="protein sequence ID" value="KAK3287018.1"/>
    <property type="molecule type" value="Genomic_DNA"/>
</dbReference>
<keyword evidence="2" id="KW-1185">Reference proteome</keyword>
<organism evidence="1 2">
    <name type="scientific">Cymbomonas tetramitiformis</name>
    <dbReference type="NCBI Taxonomy" id="36881"/>
    <lineage>
        <taxon>Eukaryota</taxon>
        <taxon>Viridiplantae</taxon>
        <taxon>Chlorophyta</taxon>
        <taxon>Pyramimonadophyceae</taxon>
        <taxon>Pyramimonadales</taxon>
        <taxon>Pyramimonadaceae</taxon>
        <taxon>Cymbomonas</taxon>
    </lineage>
</organism>
<evidence type="ECO:0000313" key="1">
    <source>
        <dbReference type="EMBL" id="KAK3287018.1"/>
    </source>
</evidence>
<gene>
    <name evidence="1" type="ORF">CYMTET_5456</name>
</gene>
<comment type="caution">
    <text evidence="1">The sequence shown here is derived from an EMBL/GenBank/DDBJ whole genome shotgun (WGS) entry which is preliminary data.</text>
</comment>
<proteinExistence type="predicted"/>
<sequence>MLALLIADFPSVISDDRHSGDGSSDLTPRIEEMKDHEVAVHPASESKWLVLAAQPPTGRQVGQNHRPRPNRSRELALICTLEVDGAHGVDNNIGDLTGAMGAFSLRVPFGTLE</sequence>
<dbReference type="Proteomes" id="UP001190700">
    <property type="component" value="Unassembled WGS sequence"/>
</dbReference>
<reference evidence="1 2" key="1">
    <citation type="journal article" date="2015" name="Genome Biol. Evol.">
        <title>Comparative Genomics of a Bacterivorous Green Alga Reveals Evolutionary Causalities and Consequences of Phago-Mixotrophic Mode of Nutrition.</title>
        <authorList>
            <person name="Burns J.A."/>
            <person name="Paasch A."/>
            <person name="Narechania A."/>
            <person name="Kim E."/>
        </authorList>
    </citation>
    <scope>NUCLEOTIDE SEQUENCE [LARGE SCALE GENOMIC DNA]</scope>
    <source>
        <strain evidence="1 2">PLY_AMNH</strain>
    </source>
</reference>
<name>A0AAE0GZG6_9CHLO</name>
<accession>A0AAE0GZG6</accession>